<sequence length="335" mass="37270">MSSPLAASRLALSSSCLGLHPSHALDDKIEAAANHGFAGIEIVHGDLERYSHTNGISMISAAHRIRELCDTVKLHILSLCPFENFEGNPSPLDHRLDVAKQWIQLARALRAEYVQVPAQFGQDASTNNSVIVRELQDLADLAAAADPQIGIAYEPMGWSILHKSWESALAFTKLVDRPNFGICIDSFHVASLLWGDPSHASGKYPDADRILAASLARLVLELPLEKLFYVQLSGGERFLPVYSSRHPWYLEGEAKEFTWSRNARPFPLEAELRDYMPVVEILQAIVQSGYRGWISLETFDRRMREPDFDIETAAARAETSVKRLRQAAGNRAANL</sequence>
<dbReference type="Pfam" id="PF01261">
    <property type="entry name" value="AP_endonuc_2"/>
    <property type="match status" value="1"/>
</dbReference>
<dbReference type="AlphaFoldDB" id="A0A177CMM0"/>
<dbReference type="RefSeq" id="XP_018039159.1">
    <property type="nucleotide sequence ID" value="XM_018186795.1"/>
</dbReference>
<organism evidence="2 3">
    <name type="scientific">Paraphaeosphaeria sporulosa</name>
    <dbReference type="NCBI Taxonomy" id="1460663"/>
    <lineage>
        <taxon>Eukaryota</taxon>
        <taxon>Fungi</taxon>
        <taxon>Dikarya</taxon>
        <taxon>Ascomycota</taxon>
        <taxon>Pezizomycotina</taxon>
        <taxon>Dothideomycetes</taxon>
        <taxon>Pleosporomycetidae</taxon>
        <taxon>Pleosporales</taxon>
        <taxon>Massarineae</taxon>
        <taxon>Didymosphaeriaceae</taxon>
        <taxon>Paraphaeosphaeria</taxon>
    </lineage>
</organism>
<dbReference type="Proteomes" id="UP000077069">
    <property type="component" value="Unassembled WGS sequence"/>
</dbReference>
<dbReference type="EMBL" id="KV441550">
    <property type="protein sequence ID" value="OAG08794.1"/>
    <property type="molecule type" value="Genomic_DNA"/>
</dbReference>
<feature type="domain" description="Xylose isomerase-like TIM barrel" evidence="1">
    <location>
        <begin position="29"/>
        <end position="319"/>
    </location>
</feature>
<dbReference type="PANTHER" id="PTHR12110:SF38">
    <property type="entry name" value="DIOXYGENASE, PUTATIVE (AFU_ORTHOLOGUE AFUA_6G00240)-RELATED"/>
    <property type="match status" value="1"/>
</dbReference>
<accession>A0A177CMM0</accession>
<dbReference type="SUPFAM" id="SSF51658">
    <property type="entry name" value="Xylose isomerase-like"/>
    <property type="match status" value="1"/>
</dbReference>
<dbReference type="InterPro" id="IPR050312">
    <property type="entry name" value="IolE/XylAMocC-like"/>
</dbReference>
<evidence type="ECO:0000313" key="2">
    <source>
        <dbReference type="EMBL" id="OAG08794.1"/>
    </source>
</evidence>
<name>A0A177CMM0_9PLEO</name>
<keyword evidence="2" id="KW-0378">Hydrolase</keyword>
<dbReference type="OrthoDB" id="5360893at2759"/>
<reference evidence="2 3" key="1">
    <citation type="submission" date="2016-05" db="EMBL/GenBank/DDBJ databases">
        <title>Comparative analysis of secretome profiles of manganese(II)-oxidizing ascomycete fungi.</title>
        <authorList>
            <consortium name="DOE Joint Genome Institute"/>
            <person name="Zeiner C.A."/>
            <person name="Purvine S.O."/>
            <person name="Zink E.M."/>
            <person name="Wu S."/>
            <person name="Pasa-Tolic L."/>
            <person name="Chaput D.L."/>
            <person name="Haridas S."/>
            <person name="Grigoriev I.V."/>
            <person name="Santelli C.M."/>
            <person name="Hansel C.M."/>
        </authorList>
    </citation>
    <scope>NUCLEOTIDE SEQUENCE [LARGE SCALE GENOMIC DNA]</scope>
    <source>
        <strain evidence="2 3">AP3s5-JAC2a</strain>
    </source>
</reference>
<evidence type="ECO:0000259" key="1">
    <source>
        <dbReference type="Pfam" id="PF01261"/>
    </source>
</evidence>
<keyword evidence="2" id="KW-0540">Nuclease</keyword>
<keyword evidence="3" id="KW-1185">Reference proteome</keyword>
<dbReference type="InParanoid" id="A0A177CMM0"/>
<protein>
    <submittedName>
        <fullName evidence="2">AP endonuclease, family 2</fullName>
    </submittedName>
</protein>
<proteinExistence type="predicted"/>
<dbReference type="InterPro" id="IPR013022">
    <property type="entry name" value="Xyl_isomerase-like_TIM-brl"/>
</dbReference>
<dbReference type="STRING" id="1460663.A0A177CMM0"/>
<dbReference type="PANTHER" id="PTHR12110">
    <property type="entry name" value="HYDROXYPYRUVATE ISOMERASE"/>
    <property type="match status" value="1"/>
</dbReference>
<dbReference type="GO" id="GO:0004519">
    <property type="term" value="F:endonuclease activity"/>
    <property type="evidence" value="ECO:0007669"/>
    <property type="project" value="UniProtKB-KW"/>
</dbReference>
<dbReference type="InterPro" id="IPR036237">
    <property type="entry name" value="Xyl_isomerase-like_sf"/>
</dbReference>
<evidence type="ECO:0000313" key="3">
    <source>
        <dbReference type="Proteomes" id="UP000077069"/>
    </source>
</evidence>
<gene>
    <name evidence="2" type="ORF">CC84DRAFT_587844</name>
</gene>
<keyword evidence="2" id="KW-0255">Endonuclease</keyword>
<dbReference type="GeneID" id="28770281"/>
<dbReference type="Gene3D" id="3.20.20.150">
    <property type="entry name" value="Divalent-metal-dependent TIM barrel enzymes"/>
    <property type="match status" value="1"/>
</dbReference>